<keyword evidence="2" id="KW-1185">Reference proteome</keyword>
<evidence type="ECO:0000313" key="1">
    <source>
        <dbReference type="EMBL" id="GAA4714884.1"/>
    </source>
</evidence>
<comment type="caution">
    <text evidence="1">The sequence shown here is derived from an EMBL/GenBank/DDBJ whole genome shotgun (WGS) entry which is preliminary data.</text>
</comment>
<accession>A0ABP8XT79</accession>
<dbReference type="Proteomes" id="UP001500843">
    <property type="component" value="Unassembled WGS sequence"/>
</dbReference>
<reference evidence="2" key="1">
    <citation type="journal article" date="2019" name="Int. J. Syst. Evol. Microbiol.">
        <title>The Global Catalogue of Microorganisms (GCM) 10K type strain sequencing project: providing services to taxonomists for standard genome sequencing and annotation.</title>
        <authorList>
            <consortium name="The Broad Institute Genomics Platform"/>
            <consortium name="The Broad Institute Genome Sequencing Center for Infectious Disease"/>
            <person name="Wu L."/>
            <person name="Ma J."/>
        </authorList>
    </citation>
    <scope>NUCLEOTIDE SEQUENCE [LARGE SCALE GENOMIC DNA]</scope>
    <source>
        <strain evidence="2">JCM 17975</strain>
    </source>
</reference>
<dbReference type="EMBL" id="BAABHM010000019">
    <property type="protein sequence ID" value="GAA4714884.1"/>
    <property type="molecule type" value="Genomic_DNA"/>
</dbReference>
<evidence type="ECO:0000313" key="2">
    <source>
        <dbReference type="Proteomes" id="UP001500843"/>
    </source>
</evidence>
<organism evidence="1 2">
    <name type="scientific">Promicromonospora umidemergens</name>
    <dbReference type="NCBI Taxonomy" id="629679"/>
    <lineage>
        <taxon>Bacteria</taxon>
        <taxon>Bacillati</taxon>
        <taxon>Actinomycetota</taxon>
        <taxon>Actinomycetes</taxon>
        <taxon>Micrococcales</taxon>
        <taxon>Promicromonosporaceae</taxon>
        <taxon>Promicromonospora</taxon>
    </lineage>
</organism>
<sequence length="154" mass="16791">MIAALDRDDVAGREWDFLATDRDGSVALITSAGYGPIPEAVLSHGKSVEEVVAGLPTQLPVIGESLDRRNQDPSGDYSDWFEASRRGLYTYDWHVHGGPYEQVSAPSVELRAGDLTPEIGYAASLLRLPVLFAETAQLLLDERTTEPFMKGMPA</sequence>
<name>A0ABP8XT79_9MICO</name>
<gene>
    <name evidence="1" type="ORF">GCM10023198_42690</name>
</gene>
<protein>
    <submittedName>
        <fullName evidence="1">Uncharacterized protein</fullName>
    </submittedName>
</protein>
<proteinExistence type="predicted"/>
<dbReference type="RefSeq" id="WP_253876538.1">
    <property type="nucleotide sequence ID" value="NZ_BAABHM010000019.1"/>
</dbReference>